<organism evidence="2 3">
    <name type="scientific">Pseudodesulfovibrio nedwellii</name>
    <dbReference type="NCBI Taxonomy" id="2973072"/>
    <lineage>
        <taxon>Bacteria</taxon>
        <taxon>Pseudomonadati</taxon>
        <taxon>Thermodesulfobacteriota</taxon>
        <taxon>Desulfovibrionia</taxon>
        <taxon>Desulfovibrionales</taxon>
        <taxon>Desulfovibrionaceae</taxon>
    </lineage>
</organism>
<dbReference type="InterPro" id="IPR053147">
    <property type="entry name" value="Hsp_HslJ-like"/>
</dbReference>
<dbReference type="InterPro" id="IPR038670">
    <property type="entry name" value="HslJ-like_sf"/>
</dbReference>
<dbReference type="PANTHER" id="PTHR35535:SF1">
    <property type="entry name" value="HEAT SHOCK PROTEIN HSLJ"/>
    <property type="match status" value="1"/>
</dbReference>
<evidence type="ECO:0000313" key="3">
    <source>
        <dbReference type="Proteomes" id="UP001317742"/>
    </source>
</evidence>
<proteinExistence type="predicted"/>
<protein>
    <recommendedName>
        <fullName evidence="1">DUF306 domain-containing protein</fullName>
    </recommendedName>
</protein>
<dbReference type="InterPro" id="IPR005184">
    <property type="entry name" value="DUF306_Meta_HslJ"/>
</dbReference>
<name>A0ABM8B4Y3_9BACT</name>
<accession>A0ABM8B4Y3</accession>
<dbReference type="PANTHER" id="PTHR35535">
    <property type="entry name" value="HEAT SHOCK PROTEIN HSLJ"/>
    <property type="match status" value="1"/>
</dbReference>
<dbReference type="Proteomes" id="UP001317742">
    <property type="component" value="Chromosome"/>
</dbReference>
<gene>
    <name evidence="2" type="ORF">SYK_32640</name>
</gene>
<keyword evidence="3" id="KW-1185">Reference proteome</keyword>
<sequence>MYGMKTKFVLALIVVGVLSMGCAKQEGGEDILIQLTDKVWVAEYILGVPVIDMTHSSIEFGKDGTVSGLGGCNSYHGSYTLEGNVVSFGPMAATMRACVEAISDQEMRFFQSLAQPQAVKFKNGLLLLIAQDGKISKFAVQD</sequence>
<dbReference type="EMBL" id="AP026709">
    <property type="protein sequence ID" value="BDQ38904.1"/>
    <property type="molecule type" value="Genomic_DNA"/>
</dbReference>
<dbReference type="PROSITE" id="PS51257">
    <property type="entry name" value="PROKAR_LIPOPROTEIN"/>
    <property type="match status" value="1"/>
</dbReference>
<feature type="domain" description="DUF306" evidence="1">
    <location>
        <begin position="34"/>
        <end position="135"/>
    </location>
</feature>
<evidence type="ECO:0000259" key="1">
    <source>
        <dbReference type="Pfam" id="PF03724"/>
    </source>
</evidence>
<reference evidence="2 3" key="1">
    <citation type="submission" date="2022-08" db="EMBL/GenBank/DDBJ databases">
        <title>Genome Sequence of the sulphate-reducing bacterium, Pseudodesulfovibrio sp. SYK.</title>
        <authorList>
            <person name="Kondo R."/>
            <person name="Kataoka T."/>
        </authorList>
    </citation>
    <scope>NUCLEOTIDE SEQUENCE [LARGE SCALE GENOMIC DNA]</scope>
    <source>
        <strain evidence="2 3">SYK</strain>
    </source>
</reference>
<evidence type="ECO:0000313" key="2">
    <source>
        <dbReference type="EMBL" id="BDQ38904.1"/>
    </source>
</evidence>
<dbReference type="Pfam" id="PF03724">
    <property type="entry name" value="META"/>
    <property type="match status" value="1"/>
</dbReference>
<dbReference type="Gene3D" id="2.40.128.270">
    <property type="match status" value="1"/>
</dbReference>